<accession>A0A4R1ESL1</accession>
<dbReference type="RefSeq" id="WP_131906316.1">
    <property type="nucleotide sequence ID" value="NZ_BAAAFU010000006.1"/>
</dbReference>
<reference evidence="3 4" key="1">
    <citation type="submission" date="2019-03" db="EMBL/GenBank/DDBJ databases">
        <title>Genomic Encyclopedia of Type Strains, Phase IV (KMG-IV): sequencing the most valuable type-strain genomes for metagenomic binning, comparative biology and taxonomic classification.</title>
        <authorList>
            <person name="Goeker M."/>
        </authorList>
    </citation>
    <scope>NUCLEOTIDE SEQUENCE [LARGE SCALE GENOMIC DNA]</scope>
    <source>
        <strain evidence="3 4">DSM 24830</strain>
    </source>
</reference>
<proteinExistence type="predicted"/>
<feature type="transmembrane region" description="Helical" evidence="2">
    <location>
        <begin position="20"/>
        <end position="39"/>
    </location>
</feature>
<keyword evidence="2" id="KW-0472">Membrane</keyword>
<name>A0A4R1ESL1_9GAMM</name>
<evidence type="ECO:0000256" key="2">
    <source>
        <dbReference type="SAM" id="Phobius"/>
    </source>
</evidence>
<keyword evidence="4" id="KW-1185">Reference proteome</keyword>
<evidence type="ECO:0000256" key="1">
    <source>
        <dbReference type="SAM" id="MobiDB-lite"/>
    </source>
</evidence>
<evidence type="ECO:0000313" key="4">
    <source>
        <dbReference type="Proteomes" id="UP000294887"/>
    </source>
</evidence>
<keyword evidence="2" id="KW-1133">Transmembrane helix</keyword>
<gene>
    <name evidence="3" type="ORF">EV695_2525</name>
</gene>
<feature type="compositionally biased region" description="Basic and acidic residues" evidence="1">
    <location>
        <begin position="79"/>
        <end position="89"/>
    </location>
</feature>
<dbReference type="AlphaFoldDB" id="A0A4R1ESL1"/>
<feature type="compositionally biased region" description="Basic and acidic residues" evidence="1">
    <location>
        <begin position="104"/>
        <end position="114"/>
    </location>
</feature>
<organism evidence="3 4">
    <name type="scientific">Cocleimonas flava</name>
    <dbReference type="NCBI Taxonomy" id="634765"/>
    <lineage>
        <taxon>Bacteria</taxon>
        <taxon>Pseudomonadati</taxon>
        <taxon>Pseudomonadota</taxon>
        <taxon>Gammaproteobacteria</taxon>
        <taxon>Thiotrichales</taxon>
        <taxon>Thiotrichaceae</taxon>
        <taxon>Cocleimonas</taxon>
    </lineage>
</organism>
<sequence length="126" mass="13426">MRPITNPLNSNSKKHSTHNPSGYFVAMFCCVLSVVLVACSGSGDNSGKPGSAAAKSGKNLKPHIHPENACLGARTHSHVGGDKQHEHSISCESTKVNANAHIHPAKDGYPEMRHVHPNGANEHSHR</sequence>
<dbReference type="Proteomes" id="UP000294887">
    <property type="component" value="Unassembled WGS sequence"/>
</dbReference>
<dbReference type="EMBL" id="SMFQ01000004">
    <property type="protein sequence ID" value="TCJ84567.1"/>
    <property type="molecule type" value="Genomic_DNA"/>
</dbReference>
<feature type="region of interest" description="Disordered" evidence="1">
    <location>
        <begin position="42"/>
        <end position="126"/>
    </location>
</feature>
<comment type="caution">
    <text evidence="3">The sequence shown here is derived from an EMBL/GenBank/DDBJ whole genome shotgun (WGS) entry which is preliminary data.</text>
</comment>
<keyword evidence="2" id="KW-0812">Transmembrane</keyword>
<evidence type="ECO:0000313" key="3">
    <source>
        <dbReference type="EMBL" id="TCJ84567.1"/>
    </source>
</evidence>
<protein>
    <submittedName>
        <fullName evidence="3">Uncharacterized protein</fullName>
    </submittedName>
</protein>